<evidence type="ECO:0000313" key="3">
    <source>
        <dbReference type="Proteomes" id="UP001168216"/>
    </source>
</evidence>
<organism evidence="2 3">
    <name type="scientific">Aeromonas bestiarum</name>
    <dbReference type="NCBI Taxonomy" id="105751"/>
    <lineage>
        <taxon>Bacteria</taxon>
        <taxon>Pseudomonadati</taxon>
        <taxon>Pseudomonadota</taxon>
        <taxon>Gammaproteobacteria</taxon>
        <taxon>Aeromonadales</taxon>
        <taxon>Aeromonadaceae</taxon>
        <taxon>Aeromonas</taxon>
    </lineage>
</organism>
<dbReference type="PANTHER" id="PTHR43685:SF11">
    <property type="entry name" value="GLYCOSYLTRANSFERASE TAGX-RELATED"/>
    <property type="match status" value="1"/>
</dbReference>
<dbReference type="GO" id="GO:0016757">
    <property type="term" value="F:glycosyltransferase activity"/>
    <property type="evidence" value="ECO:0007669"/>
    <property type="project" value="UniProtKB-KW"/>
</dbReference>
<dbReference type="Proteomes" id="UP001168216">
    <property type="component" value="Unassembled WGS sequence"/>
</dbReference>
<dbReference type="Gene3D" id="3.90.550.10">
    <property type="entry name" value="Spore Coat Polysaccharide Biosynthesis Protein SpsA, Chain A"/>
    <property type="match status" value="1"/>
</dbReference>
<feature type="domain" description="Glycosyltransferase 2-like" evidence="1">
    <location>
        <begin position="3"/>
        <end position="163"/>
    </location>
</feature>
<comment type="caution">
    <text evidence="2">The sequence shown here is derived from an EMBL/GenBank/DDBJ whole genome shotgun (WGS) entry which is preliminary data.</text>
</comment>
<dbReference type="SUPFAM" id="SSF53448">
    <property type="entry name" value="Nucleotide-diphospho-sugar transferases"/>
    <property type="match status" value="1"/>
</dbReference>
<name>A0AAW7IBW5_9GAMM</name>
<dbReference type="InterPro" id="IPR001173">
    <property type="entry name" value="Glyco_trans_2-like"/>
</dbReference>
<protein>
    <submittedName>
        <fullName evidence="2">Glycosyltransferase</fullName>
        <ecNumber evidence="2">2.4.-.-</ecNumber>
    </submittedName>
</protein>
<dbReference type="RefSeq" id="WP_290022682.1">
    <property type="nucleotide sequence ID" value="NZ_JAOPLV010000010.1"/>
</dbReference>
<sequence length="265" mass="29659">MLSVVIPVYNSEKTIIQCLNSVVEQGDVGIELEIVIINDGSTDNTDSLIKEFIEKHPGVVIKYKCKENGGVSRARNLGIQLSSGTWIAFLDSDDIWLPNKLFSQLNIIHSSSFNIDFIGCARNNEVLSIFGKKIISLHKATITELLIKMFPQTSTAIVRRDLLIQVGCYDETMTHAEDGDLWLRLCQNGDFYYMPDSLVVTGNGKHNYGASGLSSNLIAMHKGTLRTIDKLVTSKEISKSKAMLFKALYFLKYIRRVVTVYVRAD</sequence>
<dbReference type="PANTHER" id="PTHR43685">
    <property type="entry name" value="GLYCOSYLTRANSFERASE"/>
    <property type="match status" value="1"/>
</dbReference>
<dbReference type="AlphaFoldDB" id="A0AAW7IBW5"/>
<proteinExistence type="predicted"/>
<keyword evidence="2" id="KW-0808">Transferase</keyword>
<dbReference type="InterPro" id="IPR050834">
    <property type="entry name" value="Glycosyltransf_2"/>
</dbReference>
<evidence type="ECO:0000259" key="1">
    <source>
        <dbReference type="Pfam" id="PF00535"/>
    </source>
</evidence>
<gene>
    <name evidence="2" type="ORF">OB959_18090</name>
</gene>
<reference evidence="2" key="1">
    <citation type="submission" date="2023-08" db="EMBL/GenBank/DDBJ databases">
        <title>WGS of Aeromonas isolates.</title>
        <authorList>
            <person name="Lee H."/>
        </authorList>
    </citation>
    <scope>NUCLEOTIDE SEQUENCE</scope>
    <source>
        <strain evidence="2">SL22</strain>
    </source>
</reference>
<dbReference type="Pfam" id="PF00535">
    <property type="entry name" value="Glycos_transf_2"/>
    <property type="match status" value="1"/>
</dbReference>
<dbReference type="EC" id="2.4.-.-" evidence="2"/>
<keyword evidence="2" id="KW-0328">Glycosyltransferase</keyword>
<evidence type="ECO:0000313" key="2">
    <source>
        <dbReference type="EMBL" id="MDM5141683.1"/>
    </source>
</evidence>
<accession>A0AAW7IBW5</accession>
<dbReference type="EMBL" id="JAOPLV010000010">
    <property type="protein sequence ID" value="MDM5141683.1"/>
    <property type="molecule type" value="Genomic_DNA"/>
</dbReference>
<dbReference type="InterPro" id="IPR029044">
    <property type="entry name" value="Nucleotide-diphossugar_trans"/>
</dbReference>